<feature type="coiled-coil region" evidence="13">
    <location>
        <begin position="220"/>
        <end position="254"/>
    </location>
</feature>
<keyword evidence="5 15" id="KW-0812">Transmembrane</keyword>
<dbReference type="PANTHER" id="PTHR46480">
    <property type="entry name" value="F20B24.22"/>
    <property type="match status" value="1"/>
</dbReference>
<evidence type="ECO:0000256" key="4">
    <source>
        <dbReference type="ARBA" id="ARBA00022475"/>
    </source>
</evidence>
<keyword evidence="10 15" id="KW-0472">Membrane</keyword>
<evidence type="ECO:0000256" key="10">
    <source>
        <dbReference type="ARBA" id="ARBA00023136"/>
    </source>
</evidence>
<comment type="subcellular location">
    <subcellularLocation>
        <location evidence="1">Cell membrane</location>
        <topology evidence="1">Multi-pass membrane protein</topology>
    </subcellularLocation>
</comment>
<feature type="transmembrane region" description="Helical" evidence="15">
    <location>
        <begin position="169"/>
        <end position="189"/>
    </location>
</feature>
<dbReference type="OrthoDB" id="427456at2759"/>
<proteinExistence type="predicted"/>
<feature type="transmembrane region" description="Helical" evidence="15">
    <location>
        <begin position="137"/>
        <end position="157"/>
    </location>
</feature>
<dbReference type="InterPro" id="IPR031846">
    <property type="entry name" value="Hvcn1"/>
</dbReference>
<dbReference type="InterPro" id="IPR005821">
    <property type="entry name" value="Ion_trans_dom"/>
</dbReference>
<sequence length="267" mass="30574">MYIPRAAPTTTGPIRQPPPSINNLSSPKPQHDRPRRLWRNPTQQPYCNYNHSTYDCPPPTSHVLGHGENEDDFLADASCIKRTRHWIGKSIESKAAHITILLLTLCDIILVMLQIGASLLHLDETEHEHWVLALFEHLSLTIVSIFMLEILLKIFAFGPRYFWIGTPHWVLHLVDAIIILTSFLLEIFLKGVEQELSSLLIVFRLWRVIKLTGTVAIEVSEHDQAHVALLEARVKELEQELEECHLKVQRLEGFNSLKESRGSSHIE</sequence>
<protein>
    <recommendedName>
        <fullName evidence="2">Voltage-gated hydrogen channel 1</fullName>
    </recommendedName>
    <alternativeName>
        <fullName evidence="12">Hydrogen voltage-gated channel 1</fullName>
    </alternativeName>
</protein>
<dbReference type="InterPro" id="IPR027359">
    <property type="entry name" value="Volt_channel_dom_sf"/>
</dbReference>
<evidence type="ECO:0000256" key="2">
    <source>
        <dbReference type="ARBA" id="ARBA00015897"/>
    </source>
</evidence>
<dbReference type="PANTHER" id="PTHR46480:SF1">
    <property type="entry name" value="VOLTAGE-GATED HYDROGEN CHANNEL 1"/>
    <property type="match status" value="1"/>
</dbReference>
<gene>
    <name evidence="17" type="ORF">KI688_011018</name>
</gene>
<name>A0A9P7XWV5_9FUNG</name>
<dbReference type="GO" id="GO:0005886">
    <property type="term" value="C:plasma membrane"/>
    <property type="evidence" value="ECO:0007669"/>
    <property type="project" value="UniProtKB-SubCell"/>
</dbReference>
<dbReference type="EMBL" id="JAHRHY010000006">
    <property type="protein sequence ID" value="KAG9068735.1"/>
    <property type="molecule type" value="Genomic_DNA"/>
</dbReference>
<dbReference type="Pfam" id="PF00520">
    <property type="entry name" value="Ion_trans"/>
    <property type="match status" value="1"/>
</dbReference>
<evidence type="ECO:0000256" key="1">
    <source>
        <dbReference type="ARBA" id="ARBA00004651"/>
    </source>
</evidence>
<dbReference type="AlphaFoldDB" id="A0A9P7XWV5"/>
<keyword evidence="8 13" id="KW-0175">Coiled coil</keyword>
<accession>A0A9P7XWV5</accession>
<keyword evidence="3" id="KW-0813">Transport</keyword>
<evidence type="ECO:0000313" key="18">
    <source>
        <dbReference type="Proteomes" id="UP000707451"/>
    </source>
</evidence>
<organism evidence="17 18">
    <name type="scientific">Linnemannia hyalina</name>
    <dbReference type="NCBI Taxonomy" id="64524"/>
    <lineage>
        <taxon>Eukaryota</taxon>
        <taxon>Fungi</taxon>
        <taxon>Fungi incertae sedis</taxon>
        <taxon>Mucoromycota</taxon>
        <taxon>Mortierellomycotina</taxon>
        <taxon>Mortierellomycetes</taxon>
        <taxon>Mortierellales</taxon>
        <taxon>Mortierellaceae</taxon>
        <taxon>Linnemannia</taxon>
    </lineage>
</organism>
<dbReference type="GO" id="GO:0030171">
    <property type="term" value="F:voltage-gated proton channel activity"/>
    <property type="evidence" value="ECO:0007669"/>
    <property type="project" value="InterPro"/>
</dbReference>
<evidence type="ECO:0000256" key="7">
    <source>
        <dbReference type="ARBA" id="ARBA00022989"/>
    </source>
</evidence>
<feature type="transmembrane region" description="Helical" evidence="15">
    <location>
        <begin position="95"/>
        <end position="117"/>
    </location>
</feature>
<keyword evidence="9" id="KW-0406">Ion transport</keyword>
<comment type="caution">
    <text evidence="17">The sequence shown here is derived from an EMBL/GenBank/DDBJ whole genome shotgun (WGS) entry which is preliminary data.</text>
</comment>
<keyword evidence="4" id="KW-1003">Cell membrane</keyword>
<evidence type="ECO:0000256" key="12">
    <source>
        <dbReference type="ARBA" id="ARBA00031989"/>
    </source>
</evidence>
<dbReference type="GO" id="GO:0034702">
    <property type="term" value="C:monoatomic ion channel complex"/>
    <property type="evidence" value="ECO:0007669"/>
    <property type="project" value="UniProtKB-KW"/>
</dbReference>
<evidence type="ECO:0000259" key="16">
    <source>
        <dbReference type="Pfam" id="PF00520"/>
    </source>
</evidence>
<evidence type="ECO:0000256" key="15">
    <source>
        <dbReference type="SAM" id="Phobius"/>
    </source>
</evidence>
<feature type="domain" description="Ion transport" evidence="16">
    <location>
        <begin position="95"/>
        <end position="211"/>
    </location>
</feature>
<keyword evidence="7 15" id="KW-1133">Transmembrane helix</keyword>
<feature type="region of interest" description="Disordered" evidence="14">
    <location>
        <begin position="1"/>
        <end position="41"/>
    </location>
</feature>
<evidence type="ECO:0000256" key="11">
    <source>
        <dbReference type="ARBA" id="ARBA00023303"/>
    </source>
</evidence>
<dbReference type="SUPFAM" id="SSF81324">
    <property type="entry name" value="Voltage-gated potassium channels"/>
    <property type="match status" value="1"/>
</dbReference>
<keyword evidence="11" id="KW-0407">Ion channel</keyword>
<evidence type="ECO:0000313" key="17">
    <source>
        <dbReference type="EMBL" id="KAG9068735.1"/>
    </source>
</evidence>
<evidence type="ECO:0000256" key="9">
    <source>
        <dbReference type="ARBA" id="ARBA00023065"/>
    </source>
</evidence>
<reference evidence="17" key="1">
    <citation type="submission" date="2021-06" db="EMBL/GenBank/DDBJ databases">
        <title>Genome Sequence of Mortierella hyaline Strain SCG-10, a Cold-Adapted, Nitrate-Reducing Fungus Isolated from Soil in Minnesota, USA.</title>
        <authorList>
            <person name="Aldossari N."/>
        </authorList>
    </citation>
    <scope>NUCLEOTIDE SEQUENCE</scope>
    <source>
        <strain evidence="17">SCG-10</strain>
    </source>
</reference>
<keyword evidence="18" id="KW-1185">Reference proteome</keyword>
<evidence type="ECO:0000256" key="6">
    <source>
        <dbReference type="ARBA" id="ARBA00022882"/>
    </source>
</evidence>
<evidence type="ECO:0000256" key="3">
    <source>
        <dbReference type="ARBA" id="ARBA00022448"/>
    </source>
</evidence>
<dbReference type="Gene3D" id="1.20.120.350">
    <property type="entry name" value="Voltage-gated potassium channels. Chain C"/>
    <property type="match status" value="1"/>
</dbReference>
<evidence type="ECO:0000256" key="8">
    <source>
        <dbReference type="ARBA" id="ARBA00023054"/>
    </source>
</evidence>
<keyword evidence="6" id="KW-0851">Voltage-gated channel</keyword>
<dbReference type="Proteomes" id="UP000707451">
    <property type="component" value="Unassembled WGS sequence"/>
</dbReference>
<evidence type="ECO:0000256" key="14">
    <source>
        <dbReference type="SAM" id="MobiDB-lite"/>
    </source>
</evidence>
<evidence type="ECO:0000256" key="13">
    <source>
        <dbReference type="SAM" id="Coils"/>
    </source>
</evidence>
<evidence type="ECO:0000256" key="5">
    <source>
        <dbReference type="ARBA" id="ARBA00022692"/>
    </source>
</evidence>